<dbReference type="InterPro" id="IPR036383">
    <property type="entry name" value="TSP1_rpt_sf"/>
</dbReference>
<dbReference type="Gene3D" id="2.20.100.10">
    <property type="entry name" value="Thrombospondin type-1 (TSP1) repeat"/>
    <property type="match status" value="1"/>
</dbReference>
<gene>
    <name evidence="4" type="ORF">CDAUBV1_LOCUS17107</name>
</gene>
<feature type="transmembrane region" description="Helical" evidence="2">
    <location>
        <begin position="488"/>
        <end position="509"/>
    </location>
</feature>
<evidence type="ECO:0000313" key="4">
    <source>
        <dbReference type="EMBL" id="CAL5141794.1"/>
    </source>
</evidence>
<keyword evidence="2" id="KW-1133">Transmembrane helix</keyword>
<dbReference type="InterPro" id="IPR000742">
    <property type="entry name" value="EGF"/>
</dbReference>
<evidence type="ECO:0000256" key="1">
    <source>
        <dbReference type="PROSITE-ProRule" id="PRU00076"/>
    </source>
</evidence>
<keyword evidence="2" id="KW-0812">Transmembrane</keyword>
<dbReference type="Proteomes" id="UP001497525">
    <property type="component" value="Unassembled WGS sequence"/>
</dbReference>
<proteinExistence type="predicted"/>
<feature type="domain" description="EGF-like" evidence="3">
    <location>
        <begin position="354"/>
        <end position="391"/>
    </location>
</feature>
<name>A0AAV2TWK4_CALDB</name>
<accession>A0AAV2TWK4</accession>
<protein>
    <recommendedName>
        <fullName evidence="3">EGF-like domain-containing protein</fullName>
    </recommendedName>
</protein>
<feature type="disulfide bond" evidence="1">
    <location>
        <begin position="381"/>
        <end position="390"/>
    </location>
</feature>
<dbReference type="PROSITE" id="PS50092">
    <property type="entry name" value="TSP1"/>
    <property type="match status" value="1"/>
</dbReference>
<feature type="disulfide bond" evidence="1">
    <location>
        <begin position="358"/>
        <end position="368"/>
    </location>
</feature>
<dbReference type="InterPro" id="IPR000884">
    <property type="entry name" value="TSP1_rpt"/>
</dbReference>
<keyword evidence="1" id="KW-1015">Disulfide bond</keyword>
<evidence type="ECO:0000259" key="3">
    <source>
        <dbReference type="PROSITE" id="PS50026"/>
    </source>
</evidence>
<evidence type="ECO:0000256" key="2">
    <source>
        <dbReference type="SAM" id="Phobius"/>
    </source>
</evidence>
<sequence>MFNHFTPFEDMIHAQSRAQRSGIQFDDVFREHENLVFYKNASANITGILETYLETALLVHSKPSRQKKIPTLRQVFAQNAKLPQDDKDFFLYHMANEKAPFPDKEVSALYRAFADREIMDKNDPSMGHSIFTLLMKAWKPIFLIEISSSNEWFSRKPGTKNPAPQYIGTLSKIHDQWSLMFIEELCLLGYRRPDAKIDIPRGFCPNPCLRMPCSTTLHTSTGKCEPVGIRWNEYSCECQPQFQWIPPTKNKVGYCRPKPRCIDYCDKVGTLRCDVIGRSEVCVCRPTHMGPTCATLRDPCIELSRPELMSGNAACNTGRGGRCIGVLGTNTYKCACPAGLRGDANYFFPNCLAFKDRCESTICVHGDCISSRNGQKVYCICTDEAYGEFCQYIRGKWAQWSPWSQCTPNCGFSEIRRRSRTRGCLGEACRGGEGHFQMETCPVSPCPDEILALARQGRPEEISELKYQLLQAQTARNVRLIEAVVKSLMTISCIFSVVTALALVASVYLM</sequence>
<dbReference type="PROSITE" id="PS50026">
    <property type="entry name" value="EGF_3"/>
    <property type="match status" value="1"/>
</dbReference>
<evidence type="ECO:0000313" key="5">
    <source>
        <dbReference type="Proteomes" id="UP001497525"/>
    </source>
</evidence>
<comment type="caution">
    <text evidence="4">The sequence shown here is derived from an EMBL/GenBank/DDBJ whole genome shotgun (WGS) entry which is preliminary data.</text>
</comment>
<dbReference type="SUPFAM" id="SSF82895">
    <property type="entry name" value="TSP-1 type 1 repeat"/>
    <property type="match status" value="1"/>
</dbReference>
<reference evidence="4" key="1">
    <citation type="submission" date="2024-06" db="EMBL/GenBank/DDBJ databases">
        <authorList>
            <person name="Liu X."/>
            <person name="Lenzi L."/>
            <person name="Haldenby T S."/>
            <person name="Uol C."/>
        </authorList>
    </citation>
    <scope>NUCLEOTIDE SEQUENCE</scope>
</reference>
<dbReference type="SMART" id="SM00209">
    <property type="entry name" value="TSP1"/>
    <property type="match status" value="1"/>
</dbReference>
<dbReference type="PROSITE" id="PS00022">
    <property type="entry name" value="EGF_1"/>
    <property type="match status" value="1"/>
</dbReference>
<organism evidence="4 5">
    <name type="scientific">Calicophoron daubneyi</name>
    <name type="common">Rumen fluke</name>
    <name type="synonym">Paramphistomum daubneyi</name>
    <dbReference type="NCBI Taxonomy" id="300641"/>
    <lineage>
        <taxon>Eukaryota</taxon>
        <taxon>Metazoa</taxon>
        <taxon>Spiralia</taxon>
        <taxon>Lophotrochozoa</taxon>
        <taxon>Platyhelminthes</taxon>
        <taxon>Trematoda</taxon>
        <taxon>Digenea</taxon>
        <taxon>Plagiorchiida</taxon>
        <taxon>Pronocephalata</taxon>
        <taxon>Paramphistomoidea</taxon>
        <taxon>Paramphistomidae</taxon>
        <taxon>Calicophoron</taxon>
    </lineage>
</organism>
<dbReference type="AlphaFoldDB" id="A0AAV2TWK4"/>
<comment type="caution">
    <text evidence="1">Lacks conserved residue(s) required for the propagation of feature annotation.</text>
</comment>
<keyword evidence="1" id="KW-0245">EGF-like domain</keyword>
<dbReference type="EMBL" id="CAXLJL010000933">
    <property type="protein sequence ID" value="CAL5141794.1"/>
    <property type="molecule type" value="Genomic_DNA"/>
</dbReference>
<dbReference type="SMART" id="SM00181">
    <property type="entry name" value="EGF"/>
    <property type="match status" value="2"/>
</dbReference>
<keyword evidence="2" id="KW-0472">Membrane</keyword>